<dbReference type="Pfam" id="PF20042">
    <property type="entry name" value="DUF6444"/>
    <property type="match status" value="1"/>
</dbReference>
<protein>
    <submittedName>
        <fullName evidence="5">IS66 family transposase</fullName>
    </submittedName>
</protein>
<feature type="domain" description="Transposase IS66 central" evidence="2">
    <location>
        <begin position="158"/>
        <end position="321"/>
    </location>
</feature>
<evidence type="ECO:0000259" key="4">
    <source>
        <dbReference type="Pfam" id="PF20042"/>
    </source>
</evidence>
<dbReference type="InterPro" id="IPR045618">
    <property type="entry name" value="DUF6444"/>
</dbReference>
<dbReference type="Proteomes" id="UP000886047">
    <property type="component" value="Unassembled WGS sequence"/>
</dbReference>
<organism evidence="5">
    <name type="scientific">Mariniphaga anaerophila</name>
    <dbReference type="NCBI Taxonomy" id="1484053"/>
    <lineage>
        <taxon>Bacteria</taxon>
        <taxon>Pseudomonadati</taxon>
        <taxon>Bacteroidota</taxon>
        <taxon>Bacteroidia</taxon>
        <taxon>Marinilabiliales</taxon>
        <taxon>Prolixibacteraceae</taxon>
        <taxon>Mariniphaga</taxon>
    </lineage>
</organism>
<evidence type="ECO:0000259" key="3">
    <source>
        <dbReference type="Pfam" id="PF13005"/>
    </source>
</evidence>
<feature type="region of interest" description="Disordered" evidence="1">
    <location>
        <begin position="32"/>
        <end position="81"/>
    </location>
</feature>
<dbReference type="PANTHER" id="PTHR33678:SF1">
    <property type="entry name" value="BLL1576 PROTEIN"/>
    <property type="match status" value="1"/>
</dbReference>
<dbReference type="AlphaFoldDB" id="A0A831LWS7"/>
<sequence length="330" mass="37610">MPKEYQELHMIIAALIQKNDELTLENAELKNRLSKYETPKNSNNSSIPPLKDENRPRRRSLREQTGRKPGGQKGRKGNTLKMTETPDTVEQHIPGYCNCCGADVSNVPHEFAGKRQVFDIPPIKVHVTEHQVFKKRCNACGHETTGSFPAQAKAPVSYGNNIESLIGYLHTRQYIPFKRMQEFFNHVLHVPISEGGIHYLLGKLAKKAKPAYEMIKNKLALEKGGFIGSDETGVKVGGDKYWAWTWQNNEATFITITDNRAQRNITETFGEGFENAVLVHDCWKSHFNTSALSHQICMAHLLRDLNYLTERYNHKWSRICKTLFKSALSL</sequence>
<dbReference type="Pfam" id="PF03050">
    <property type="entry name" value="DDE_Tnp_IS66"/>
    <property type="match status" value="1"/>
</dbReference>
<proteinExistence type="predicted"/>
<feature type="domain" description="DUF6444" evidence="4">
    <location>
        <begin position="6"/>
        <end position="79"/>
    </location>
</feature>
<feature type="compositionally biased region" description="Basic and acidic residues" evidence="1">
    <location>
        <begin position="50"/>
        <end position="66"/>
    </location>
</feature>
<dbReference type="NCBIfam" id="NF033517">
    <property type="entry name" value="transpos_IS66"/>
    <property type="match status" value="1"/>
</dbReference>
<reference evidence="5" key="1">
    <citation type="journal article" date="2020" name="mSystems">
        <title>Genome- and Community-Level Interaction Insights into Carbon Utilization and Element Cycling Functions of Hydrothermarchaeota in Hydrothermal Sediment.</title>
        <authorList>
            <person name="Zhou Z."/>
            <person name="Liu Y."/>
            <person name="Xu W."/>
            <person name="Pan J."/>
            <person name="Luo Z.H."/>
            <person name="Li M."/>
        </authorList>
    </citation>
    <scope>NUCLEOTIDE SEQUENCE [LARGE SCALE GENOMIC DNA]</scope>
    <source>
        <strain evidence="5">SpSt-1217</strain>
    </source>
</reference>
<dbReference type="InterPro" id="IPR052344">
    <property type="entry name" value="Transposase-related"/>
</dbReference>
<accession>A0A831LWS7</accession>
<dbReference type="InterPro" id="IPR024474">
    <property type="entry name" value="Znf_dom_IS66"/>
</dbReference>
<feature type="non-terminal residue" evidence="5">
    <location>
        <position position="330"/>
    </location>
</feature>
<comment type="caution">
    <text evidence="5">The sequence shown here is derived from an EMBL/GenBank/DDBJ whole genome shotgun (WGS) entry which is preliminary data.</text>
</comment>
<dbReference type="EMBL" id="DSDK01000764">
    <property type="protein sequence ID" value="HDR52630.1"/>
    <property type="molecule type" value="Genomic_DNA"/>
</dbReference>
<name>A0A831LWS7_9BACT</name>
<dbReference type="InterPro" id="IPR004291">
    <property type="entry name" value="Transposase_IS66_central"/>
</dbReference>
<evidence type="ECO:0000313" key="5">
    <source>
        <dbReference type="EMBL" id="HDR52630.1"/>
    </source>
</evidence>
<evidence type="ECO:0000259" key="2">
    <source>
        <dbReference type="Pfam" id="PF03050"/>
    </source>
</evidence>
<gene>
    <name evidence="5" type="ORF">ENN90_13605</name>
</gene>
<dbReference type="PANTHER" id="PTHR33678">
    <property type="entry name" value="BLL1576 PROTEIN"/>
    <property type="match status" value="1"/>
</dbReference>
<feature type="domain" description="Transposase IS66 zinc-finger binding" evidence="3">
    <location>
        <begin position="96"/>
        <end position="141"/>
    </location>
</feature>
<evidence type="ECO:0000256" key="1">
    <source>
        <dbReference type="SAM" id="MobiDB-lite"/>
    </source>
</evidence>
<dbReference type="Pfam" id="PF13005">
    <property type="entry name" value="zf-IS66"/>
    <property type="match status" value="1"/>
</dbReference>